<dbReference type="GeneID" id="303367697"/>
<feature type="region of interest" description="Disordered" evidence="1">
    <location>
        <begin position="113"/>
        <end position="376"/>
    </location>
</feature>
<proteinExistence type="predicted"/>
<feature type="signal peptide" evidence="2">
    <location>
        <begin position="1"/>
        <end position="20"/>
    </location>
</feature>
<organism evidence="4 5">
    <name type="scientific">Treponema berlinense</name>
    <dbReference type="NCBI Taxonomy" id="225004"/>
    <lineage>
        <taxon>Bacteria</taxon>
        <taxon>Pseudomonadati</taxon>
        <taxon>Spirochaetota</taxon>
        <taxon>Spirochaetia</taxon>
        <taxon>Spirochaetales</taxon>
        <taxon>Treponemataceae</taxon>
        <taxon>Treponema</taxon>
    </lineage>
</organism>
<dbReference type="AlphaFoldDB" id="A0A1T4P7D1"/>
<evidence type="ECO:0000259" key="3">
    <source>
        <dbReference type="Pfam" id="PF05036"/>
    </source>
</evidence>
<feature type="compositionally biased region" description="Acidic residues" evidence="1">
    <location>
        <begin position="238"/>
        <end position="253"/>
    </location>
</feature>
<dbReference type="RefSeq" id="WP_078931206.1">
    <property type="nucleotide sequence ID" value="NZ_FUXC01000008.1"/>
</dbReference>
<feature type="compositionally biased region" description="Acidic residues" evidence="1">
    <location>
        <begin position="293"/>
        <end position="322"/>
    </location>
</feature>
<dbReference type="OrthoDB" id="359211at2"/>
<dbReference type="InterPro" id="IPR007730">
    <property type="entry name" value="SPOR-like_dom"/>
</dbReference>
<feature type="compositionally biased region" description="Basic and acidic residues" evidence="1">
    <location>
        <begin position="266"/>
        <end position="292"/>
    </location>
</feature>
<dbReference type="STRING" id="225004.SAMN02745152_01465"/>
<dbReference type="SUPFAM" id="SSF110997">
    <property type="entry name" value="Sporulation related repeat"/>
    <property type="match status" value="1"/>
</dbReference>
<feature type="compositionally biased region" description="Acidic residues" evidence="1">
    <location>
        <begin position="205"/>
        <end position="230"/>
    </location>
</feature>
<reference evidence="4 5" key="1">
    <citation type="submission" date="2017-02" db="EMBL/GenBank/DDBJ databases">
        <authorList>
            <person name="Peterson S.W."/>
        </authorList>
    </citation>
    <scope>NUCLEOTIDE SEQUENCE [LARGE SCALE GENOMIC DNA]</scope>
    <source>
        <strain evidence="4 5">ATCC BAA-909</strain>
    </source>
</reference>
<feature type="compositionally biased region" description="Acidic residues" evidence="1">
    <location>
        <begin position="122"/>
        <end position="156"/>
    </location>
</feature>
<dbReference type="InterPro" id="IPR036680">
    <property type="entry name" value="SPOR-like_sf"/>
</dbReference>
<sequence length="489" mass="53729">MKKILSLVFAVFTVATIFAAARPSVDGRAVVCEEGEMPKGLFAKTIGYLPGDSVTVTNPANGTTVDVLVLGSIDSGEGVAILLSSEAAEKLLIKKDSNVQVKITRRTGSIDESVSGTAVLTEESEENVSEPEAEQNIAESEENQDSVEFEEAETPVEENKISESDSEISECETPVEDTETVEPENTEPVEENTGSKAESEVLEEKPEDIENENSEVFDADSFDEESEAPADEQKEDLSESVETEELSETEDTNTENSPEPSEEDNSEKIDAPAPEAQKEPDGEIVDEKKPENLETEEDSASPESFSEDVENAETETSDDITEDKEQSEHFESEALSKVDGTEIAEEYAPIVLTPSALNPPETENENIEEESRDEPLKEVFVPEQADGKVESVSVVEENAEISGFESFVTTDAELKKGMYYLQIATLSNEENVANLTEKYGKKYPLALIKQENKNAYRVLVGPLNADEFGMIKERFESYGFKDAFLRKIK</sequence>
<dbReference type="Pfam" id="PF05036">
    <property type="entry name" value="SPOR"/>
    <property type="match status" value="1"/>
</dbReference>
<evidence type="ECO:0000313" key="5">
    <source>
        <dbReference type="Proteomes" id="UP000190395"/>
    </source>
</evidence>
<feature type="chain" id="PRO_5012256237" evidence="2">
    <location>
        <begin position="21"/>
        <end position="489"/>
    </location>
</feature>
<protein>
    <submittedName>
        <fullName evidence="4">Sporulation related domain-containing protein</fullName>
    </submittedName>
</protein>
<feature type="compositionally biased region" description="Acidic residues" evidence="1">
    <location>
        <begin position="362"/>
        <end position="372"/>
    </location>
</feature>
<dbReference type="GO" id="GO:0042834">
    <property type="term" value="F:peptidoglycan binding"/>
    <property type="evidence" value="ECO:0007669"/>
    <property type="project" value="InterPro"/>
</dbReference>
<dbReference type="Proteomes" id="UP000190395">
    <property type="component" value="Unassembled WGS sequence"/>
</dbReference>
<feature type="compositionally biased region" description="Basic and acidic residues" evidence="1">
    <location>
        <begin position="323"/>
        <end position="340"/>
    </location>
</feature>
<dbReference type="EMBL" id="FUXC01000008">
    <property type="protein sequence ID" value="SJZ87453.1"/>
    <property type="molecule type" value="Genomic_DNA"/>
</dbReference>
<accession>A0A1T4P7D1</accession>
<feature type="compositionally biased region" description="Acidic residues" evidence="1">
    <location>
        <begin position="164"/>
        <end position="190"/>
    </location>
</feature>
<feature type="domain" description="SPOR" evidence="3">
    <location>
        <begin position="417"/>
        <end position="463"/>
    </location>
</feature>
<evidence type="ECO:0000313" key="4">
    <source>
        <dbReference type="EMBL" id="SJZ87453.1"/>
    </source>
</evidence>
<evidence type="ECO:0000256" key="1">
    <source>
        <dbReference type="SAM" id="MobiDB-lite"/>
    </source>
</evidence>
<evidence type="ECO:0000256" key="2">
    <source>
        <dbReference type="SAM" id="SignalP"/>
    </source>
</evidence>
<name>A0A1T4P7D1_9SPIR</name>
<keyword evidence="5" id="KW-1185">Reference proteome</keyword>
<keyword evidence="2" id="KW-0732">Signal</keyword>
<gene>
    <name evidence="4" type="ORF">SAMN02745152_01465</name>
</gene>